<feature type="region of interest" description="Disordered" evidence="1">
    <location>
        <begin position="1"/>
        <end position="36"/>
    </location>
</feature>
<comment type="caution">
    <text evidence="2">The sequence shown here is derived from an EMBL/GenBank/DDBJ whole genome shotgun (WGS) entry which is preliminary data.</text>
</comment>
<dbReference type="PATRIC" id="fig|1352936.5.peg.2026"/>
<evidence type="ECO:0000256" key="1">
    <source>
        <dbReference type="SAM" id="MobiDB-lite"/>
    </source>
</evidence>
<evidence type="ECO:0000313" key="2">
    <source>
        <dbReference type="EMBL" id="EST34677.1"/>
    </source>
</evidence>
<protein>
    <submittedName>
        <fullName evidence="2">Uncharacterized protein</fullName>
    </submittedName>
</protein>
<sequence length="36" mass="3732">MEFTRDVLQSGEQGDRGLRQAGPAGGTPAPVGMLMT</sequence>
<keyword evidence="3" id="KW-1185">Reference proteome</keyword>
<gene>
    <name evidence="2" type="ORF">M878_09480</name>
</gene>
<name>V6KRI2_STRRC</name>
<dbReference type="AlphaFoldDB" id="V6KRI2"/>
<evidence type="ECO:0000313" key="3">
    <source>
        <dbReference type="Proteomes" id="UP000017984"/>
    </source>
</evidence>
<dbReference type="Proteomes" id="UP000017984">
    <property type="component" value="Chromosome"/>
</dbReference>
<organism evidence="2 3">
    <name type="scientific">Streptomyces roseochromogenus subsp. oscitans DS 12.976</name>
    <dbReference type="NCBI Taxonomy" id="1352936"/>
    <lineage>
        <taxon>Bacteria</taxon>
        <taxon>Bacillati</taxon>
        <taxon>Actinomycetota</taxon>
        <taxon>Actinomycetes</taxon>
        <taxon>Kitasatosporales</taxon>
        <taxon>Streptomycetaceae</taxon>
        <taxon>Streptomyces</taxon>
    </lineage>
</organism>
<dbReference type="STRING" id="1352936.M878_09480"/>
<dbReference type="EMBL" id="AWQX01000075">
    <property type="protein sequence ID" value="EST34677.1"/>
    <property type="molecule type" value="Genomic_DNA"/>
</dbReference>
<accession>V6KRI2</accession>
<reference evidence="2 3" key="1">
    <citation type="journal article" date="2014" name="Genome Announc.">
        <title>Draft Genome Sequence of Streptomyces roseochromogenes subsp. oscitans DS 12.976, Producer of the Aminocoumarin Antibiotic Clorobiocin.</title>
        <authorList>
            <person name="Ruckert C."/>
            <person name="Kalinowski J."/>
            <person name="Heide L."/>
            <person name="Apel A.K."/>
        </authorList>
    </citation>
    <scope>NUCLEOTIDE SEQUENCE [LARGE SCALE GENOMIC DNA]</scope>
    <source>
        <strain evidence="2 3">DS 12.976</strain>
    </source>
</reference>
<dbReference type="HOGENOM" id="CLU_3358867_0_0_11"/>
<proteinExistence type="predicted"/>